<reference evidence="1 2" key="1">
    <citation type="submission" date="2016-10" db="EMBL/GenBank/DDBJ databases">
        <authorList>
            <person name="de Groot N.N."/>
        </authorList>
    </citation>
    <scope>NUCLEOTIDE SEQUENCE [LARGE SCALE GENOMIC DNA]</scope>
    <source>
        <strain evidence="1 2">CGMCC 1.9167</strain>
    </source>
</reference>
<dbReference type="STRING" id="650891.SAMN05216203_2993"/>
<keyword evidence="2" id="KW-1185">Reference proteome</keyword>
<evidence type="ECO:0000313" key="1">
    <source>
        <dbReference type="EMBL" id="SFR77998.1"/>
    </source>
</evidence>
<dbReference type="PROSITE" id="PS51257">
    <property type="entry name" value="PROKAR_LIPOPROTEIN"/>
    <property type="match status" value="1"/>
</dbReference>
<dbReference type="AlphaFoldDB" id="A0A1I6JGC4"/>
<organism evidence="1 2">
    <name type="scientific">Marinobacter daqiaonensis</name>
    <dbReference type="NCBI Taxonomy" id="650891"/>
    <lineage>
        <taxon>Bacteria</taxon>
        <taxon>Pseudomonadati</taxon>
        <taxon>Pseudomonadota</taxon>
        <taxon>Gammaproteobacteria</taxon>
        <taxon>Pseudomonadales</taxon>
        <taxon>Marinobacteraceae</taxon>
        <taxon>Marinobacter</taxon>
    </lineage>
</organism>
<protein>
    <submittedName>
        <fullName evidence="1">Uncharacterized protein</fullName>
    </submittedName>
</protein>
<dbReference type="OrthoDB" id="6172292at2"/>
<name>A0A1I6JGC4_9GAMM</name>
<proteinExistence type="predicted"/>
<gene>
    <name evidence="1" type="ORF">SAMN05216203_2993</name>
</gene>
<dbReference type="EMBL" id="FOYW01000002">
    <property type="protein sequence ID" value="SFR77998.1"/>
    <property type="molecule type" value="Genomic_DNA"/>
</dbReference>
<dbReference type="RefSeq" id="WP_092014796.1">
    <property type="nucleotide sequence ID" value="NZ_FOYW01000002.1"/>
</dbReference>
<accession>A0A1I6JGC4</accession>
<sequence length="81" mass="8431">MFRSQVLLAAATAVLITGCASSPGDDLPPHGASLRHTMAAQVYRPGDETPPLNGDRAASIMELYRDRGAAPPVMTDAIPGN</sequence>
<dbReference type="Proteomes" id="UP000198644">
    <property type="component" value="Unassembled WGS sequence"/>
</dbReference>
<evidence type="ECO:0000313" key="2">
    <source>
        <dbReference type="Proteomes" id="UP000198644"/>
    </source>
</evidence>